<dbReference type="VEuPathDB" id="VectorBase:ASIC008528"/>
<dbReference type="EMBL" id="KE525057">
    <property type="protein sequence ID" value="KFB41073.1"/>
    <property type="molecule type" value="Genomic_DNA"/>
</dbReference>
<keyword evidence="4" id="KW-1185">Reference proteome</keyword>
<organism evidence="2">
    <name type="scientific">Anopheles sinensis</name>
    <name type="common">Mosquito</name>
    <dbReference type="NCBI Taxonomy" id="74873"/>
    <lineage>
        <taxon>Eukaryota</taxon>
        <taxon>Metazoa</taxon>
        <taxon>Ecdysozoa</taxon>
        <taxon>Arthropoda</taxon>
        <taxon>Hexapoda</taxon>
        <taxon>Insecta</taxon>
        <taxon>Pterygota</taxon>
        <taxon>Neoptera</taxon>
        <taxon>Endopterygota</taxon>
        <taxon>Diptera</taxon>
        <taxon>Nematocera</taxon>
        <taxon>Culicoidea</taxon>
        <taxon>Culicidae</taxon>
        <taxon>Anophelinae</taxon>
        <taxon>Anopheles</taxon>
    </lineage>
</organism>
<gene>
    <name evidence="2" type="ORF">ZHAS_00008528</name>
</gene>
<evidence type="ECO:0000256" key="1">
    <source>
        <dbReference type="SAM" id="MobiDB-lite"/>
    </source>
</evidence>
<reference evidence="2 4" key="1">
    <citation type="journal article" date="2014" name="BMC Genomics">
        <title>Genome sequence of Anopheles sinensis provides insight into genetics basis of mosquito competence for malaria parasites.</title>
        <authorList>
            <person name="Zhou D."/>
            <person name="Zhang D."/>
            <person name="Ding G."/>
            <person name="Shi L."/>
            <person name="Hou Q."/>
            <person name="Ye Y."/>
            <person name="Xu Y."/>
            <person name="Zhou H."/>
            <person name="Xiong C."/>
            <person name="Li S."/>
            <person name="Yu J."/>
            <person name="Hong S."/>
            <person name="Yu X."/>
            <person name="Zou P."/>
            <person name="Chen C."/>
            <person name="Chang X."/>
            <person name="Wang W."/>
            <person name="Lv Y."/>
            <person name="Sun Y."/>
            <person name="Ma L."/>
            <person name="Shen B."/>
            <person name="Zhu C."/>
        </authorList>
    </citation>
    <scope>NUCLEOTIDE SEQUENCE [LARGE SCALE GENOMIC DNA]</scope>
</reference>
<reference evidence="3" key="2">
    <citation type="submission" date="2020-05" db="UniProtKB">
        <authorList>
            <consortium name="EnsemblMetazoa"/>
        </authorList>
    </citation>
    <scope>IDENTIFICATION</scope>
</reference>
<keyword evidence="2" id="KW-0012">Acyltransferase</keyword>
<sequence>MDDGREGEGATSGRKVHSIYGDHLLFATIRNGPRSPKGTNVWLLRFTFKPSLSYEHLARFWEDGLKKKHTFVLVTDEDAGDEGDGKRRDGERRDLVATE</sequence>
<feature type="compositionally biased region" description="Basic and acidic residues" evidence="1">
    <location>
        <begin position="83"/>
        <end position="99"/>
    </location>
</feature>
<feature type="region of interest" description="Disordered" evidence="1">
    <location>
        <begin position="76"/>
        <end position="99"/>
    </location>
</feature>
<proteinExistence type="predicted"/>
<name>A0A084VSX9_ANOSI</name>
<evidence type="ECO:0000313" key="2">
    <source>
        <dbReference type="EMBL" id="KFB41073.1"/>
    </source>
</evidence>
<evidence type="ECO:0000313" key="4">
    <source>
        <dbReference type="Proteomes" id="UP000030765"/>
    </source>
</evidence>
<dbReference type="AlphaFoldDB" id="A0A084VSX9"/>
<keyword evidence="2" id="KW-0808">Transferase</keyword>
<dbReference type="EMBL" id="ATLV01016149">
    <property type="status" value="NOT_ANNOTATED_CDS"/>
    <property type="molecule type" value="Genomic_DNA"/>
</dbReference>
<protein>
    <submittedName>
        <fullName evidence="2 3">Ghrelin O-acyltransferase</fullName>
    </submittedName>
</protein>
<evidence type="ECO:0000313" key="3">
    <source>
        <dbReference type="EnsemblMetazoa" id="ASIC008528-PA"/>
    </source>
</evidence>
<dbReference type="Proteomes" id="UP000030765">
    <property type="component" value="Unassembled WGS sequence"/>
</dbReference>
<dbReference type="EnsemblMetazoa" id="ASIC008528-RA">
    <property type="protein sequence ID" value="ASIC008528-PA"/>
    <property type="gene ID" value="ASIC008528"/>
</dbReference>
<dbReference type="GO" id="GO:0016746">
    <property type="term" value="F:acyltransferase activity"/>
    <property type="evidence" value="ECO:0007669"/>
    <property type="project" value="UniProtKB-KW"/>
</dbReference>
<accession>A0A084VSX9</accession>